<dbReference type="PROSITE" id="PS51826">
    <property type="entry name" value="PSBD"/>
    <property type="match status" value="2"/>
</dbReference>
<evidence type="ECO:0000259" key="8">
    <source>
        <dbReference type="PROSITE" id="PS51826"/>
    </source>
</evidence>
<evidence type="ECO:0000259" key="7">
    <source>
        <dbReference type="PROSITE" id="PS50968"/>
    </source>
</evidence>
<comment type="similarity">
    <text evidence="2 6">Belongs to the 2-oxoacid dehydrogenase family.</text>
</comment>
<evidence type="ECO:0000256" key="5">
    <source>
        <dbReference type="ARBA" id="ARBA00023315"/>
    </source>
</evidence>
<dbReference type="EC" id="2.3.1.-" evidence="6"/>
<evidence type="ECO:0000256" key="4">
    <source>
        <dbReference type="ARBA" id="ARBA00022823"/>
    </source>
</evidence>
<dbReference type="Gene3D" id="4.10.320.10">
    <property type="entry name" value="E3-binding domain"/>
    <property type="match status" value="2"/>
</dbReference>
<organism evidence="9 10">
    <name type="scientific">Clostridium botulinum B2 450</name>
    <dbReference type="NCBI Taxonomy" id="1379739"/>
    <lineage>
        <taxon>Bacteria</taxon>
        <taxon>Bacillati</taxon>
        <taxon>Bacillota</taxon>
        <taxon>Clostridia</taxon>
        <taxon>Eubacteriales</taxon>
        <taxon>Clostridiaceae</taxon>
        <taxon>Clostridium</taxon>
    </lineage>
</organism>
<evidence type="ECO:0000256" key="1">
    <source>
        <dbReference type="ARBA" id="ARBA00001938"/>
    </source>
</evidence>
<dbReference type="GO" id="GO:0031405">
    <property type="term" value="F:lipoic acid binding"/>
    <property type="evidence" value="ECO:0007669"/>
    <property type="project" value="TreeGrafter"/>
</dbReference>
<dbReference type="Pfam" id="PF02817">
    <property type="entry name" value="E3_binding"/>
    <property type="match status" value="2"/>
</dbReference>
<dbReference type="Pfam" id="PF00364">
    <property type="entry name" value="Biotin_lipoyl"/>
    <property type="match status" value="1"/>
</dbReference>
<dbReference type="Gene3D" id="2.40.50.100">
    <property type="match status" value="1"/>
</dbReference>
<dbReference type="Gene3D" id="3.30.559.10">
    <property type="entry name" value="Chloramphenicol acetyltransferase-like domain"/>
    <property type="match status" value="1"/>
</dbReference>
<dbReference type="OrthoDB" id="9805770at2"/>
<dbReference type="EMBL" id="JXSU01000007">
    <property type="protein sequence ID" value="KIS23643.1"/>
    <property type="molecule type" value="Genomic_DNA"/>
</dbReference>
<dbReference type="InterPro" id="IPR011053">
    <property type="entry name" value="Single_hybrid_motif"/>
</dbReference>
<dbReference type="PANTHER" id="PTHR43178">
    <property type="entry name" value="DIHYDROLIPOAMIDE ACETYLTRANSFERASE COMPONENT OF PYRUVATE DEHYDROGENASE COMPLEX"/>
    <property type="match status" value="1"/>
</dbReference>
<gene>
    <name evidence="9" type="ORF">N495_08560</name>
</gene>
<dbReference type="PROSITE" id="PS50968">
    <property type="entry name" value="BIOTINYL_LIPOYL"/>
    <property type="match status" value="1"/>
</dbReference>
<dbReference type="Pfam" id="PF00198">
    <property type="entry name" value="2-oxoacid_dh"/>
    <property type="match status" value="1"/>
</dbReference>
<name>A0A0D0ZYP6_CLOBO</name>
<keyword evidence="5 6" id="KW-0012">Acyltransferase</keyword>
<proteinExistence type="inferred from homology"/>
<evidence type="ECO:0000313" key="9">
    <source>
        <dbReference type="EMBL" id="KIS23643.1"/>
    </source>
</evidence>
<evidence type="ECO:0000256" key="3">
    <source>
        <dbReference type="ARBA" id="ARBA00022679"/>
    </source>
</evidence>
<keyword evidence="3 6" id="KW-0808">Transferase</keyword>
<dbReference type="SUPFAM" id="SSF51230">
    <property type="entry name" value="Single hybrid motif"/>
    <property type="match status" value="1"/>
</dbReference>
<dbReference type="SUPFAM" id="SSF52777">
    <property type="entry name" value="CoA-dependent acyltransferases"/>
    <property type="match status" value="1"/>
</dbReference>
<dbReference type="FunFam" id="3.30.559.10:FF:000007">
    <property type="entry name" value="Dihydrolipoamide acetyltransferase component of pyruvate dehydrogenase complex"/>
    <property type="match status" value="1"/>
</dbReference>
<dbReference type="GO" id="GO:0016407">
    <property type="term" value="F:acetyltransferase activity"/>
    <property type="evidence" value="ECO:0007669"/>
    <property type="project" value="TreeGrafter"/>
</dbReference>
<feature type="domain" description="Peripheral subunit-binding (PSBD)" evidence="8">
    <location>
        <begin position="168"/>
        <end position="202"/>
    </location>
</feature>
<dbReference type="HOGENOM" id="CLU_016733_10_2_9"/>
<dbReference type="InterPro" id="IPR004167">
    <property type="entry name" value="PSBD"/>
</dbReference>
<comment type="cofactor">
    <cofactor evidence="1 6">
        <name>(R)-lipoate</name>
        <dbReference type="ChEBI" id="CHEBI:83088"/>
    </cofactor>
</comment>
<dbReference type="InterPro" id="IPR050743">
    <property type="entry name" value="2-oxoacid_DH_E2_comp"/>
</dbReference>
<feature type="domain" description="Lipoyl-binding" evidence="7">
    <location>
        <begin position="2"/>
        <end position="77"/>
    </location>
</feature>
<dbReference type="InterPro" id="IPR036625">
    <property type="entry name" value="E3-bd_dom_sf"/>
</dbReference>
<evidence type="ECO:0000256" key="6">
    <source>
        <dbReference type="RuleBase" id="RU003423"/>
    </source>
</evidence>
<dbReference type="InterPro" id="IPR001078">
    <property type="entry name" value="2-oxoacid_DH_actylTfrase"/>
</dbReference>
<comment type="caution">
    <text evidence="9">The sequence shown here is derived from an EMBL/GenBank/DDBJ whole genome shotgun (WGS) entry which is preliminary data.</text>
</comment>
<dbReference type="Proteomes" id="UP000032250">
    <property type="component" value="Unassembled WGS sequence"/>
</dbReference>
<dbReference type="PANTHER" id="PTHR43178:SF5">
    <property type="entry name" value="LIPOAMIDE ACYLTRANSFERASE COMPONENT OF BRANCHED-CHAIN ALPHA-KETO ACID DEHYDROGENASE COMPLEX, MITOCHONDRIAL"/>
    <property type="match status" value="1"/>
</dbReference>
<dbReference type="RefSeq" id="WP_003486220.1">
    <property type="nucleotide sequence ID" value="NZ_JXSU01000007.1"/>
</dbReference>
<accession>A0A0D0ZYP6</accession>
<evidence type="ECO:0000256" key="2">
    <source>
        <dbReference type="ARBA" id="ARBA00007317"/>
    </source>
</evidence>
<sequence length="436" mass="48513">MGKLEVMPKLGLTMTEGELVKWHKKEGDTIKVGETLFDVTTDKLTNNVEAKADGIVRKILVEEGTVVECLKPVAIIGDKDEDISNLLKESLQDSKGNEVEKEVKESKEEIKDNRKIKKGERTKISPIAKRLAKENDVDIQLLDGTGPEGRIVLKDVESYIENNKNNIKTSPVAEKMAKDLGVNLEDIKKDGRIMKDDILEFIQKSIPSVGEDLMDRRVKMSTMRKVIASRMSQSSKISPTVTYDIEVDMTNLKRLKEQIKDEWKVTYTDLLVKIVSKVLIQYPLVNCSIEGDEMIFRNYANIGVAVALEEGLVVPVVKYANQKGLKDISIEVKELAQKAKNNGLTEENSTGGTFTITNLGMFGIKSFSPIINQPEVAILGVNMITNTPVVENGEIVIKPLMNLSLTADHRAVDGAVAAQFLNSIKKYMEKPELLIL</sequence>
<protein>
    <recommendedName>
        <fullName evidence="6">Dihydrolipoamide acetyltransferase component of pyruvate dehydrogenase complex</fullName>
        <ecNumber evidence="6">2.3.1.-</ecNumber>
    </recommendedName>
</protein>
<dbReference type="PATRIC" id="fig|1379739.3.peg.2061"/>
<dbReference type="GO" id="GO:0005737">
    <property type="term" value="C:cytoplasm"/>
    <property type="evidence" value="ECO:0007669"/>
    <property type="project" value="TreeGrafter"/>
</dbReference>
<dbReference type="CDD" id="cd06849">
    <property type="entry name" value="lipoyl_domain"/>
    <property type="match status" value="1"/>
</dbReference>
<reference evidence="9 10" key="1">
    <citation type="submission" date="2014-06" db="EMBL/GenBank/DDBJ databases">
        <title>Genome characterization of distinct group I Clostridium botulinum lineages.</title>
        <authorList>
            <person name="Giordani F."/>
            <person name="Anselmo A."/>
            <person name="Fillo S."/>
            <person name="Palozzi A.M."/>
            <person name="Fortunato A."/>
            <person name="Gentile B."/>
            <person name="Ciammaruconi A."/>
            <person name="Anniballi F."/>
            <person name="De Medici D."/>
            <person name="Lista F."/>
        </authorList>
    </citation>
    <scope>NUCLEOTIDE SEQUENCE [LARGE SCALE GENOMIC DNA]</scope>
    <source>
        <strain evidence="9 10">B2 450</strain>
    </source>
</reference>
<feature type="domain" description="Peripheral subunit-binding (PSBD)" evidence="8">
    <location>
        <begin position="123"/>
        <end position="160"/>
    </location>
</feature>
<dbReference type="InterPro" id="IPR000089">
    <property type="entry name" value="Biotin_lipoyl"/>
</dbReference>
<evidence type="ECO:0000313" key="10">
    <source>
        <dbReference type="Proteomes" id="UP000032250"/>
    </source>
</evidence>
<dbReference type="InterPro" id="IPR023213">
    <property type="entry name" value="CAT-like_dom_sf"/>
</dbReference>
<dbReference type="SUPFAM" id="SSF47005">
    <property type="entry name" value="Peripheral subunit-binding domain of 2-oxo acid dehydrogenase complex"/>
    <property type="match status" value="2"/>
</dbReference>
<dbReference type="AlphaFoldDB" id="A0A0D0ZYP6"/>
<keyword evidence="4 6" id="KW-0450">Lipoyl</keyword>